<protein>
    <submittedName>
        <fullName evidence="2">NADPH-dependent L-lysine 6-monooxygenase-like protein</fullName>
    </submittedName>
</protein>
<keyword evidence="2" id="KW-0503">Monooxygenase</keyword>
<dbReference type="RefSeq" id="WP_242021092.1">
    <property type="nucleotide sequence ID" value="NZ_CBCSDC010000021.1"/>
</dbReference>
<accession>A0A562JCE2</accession>
<dbReference type="Gene3D" id="3.50.50.60">
    <property type="entry name" value="FAD/NAD(P)-binding domain"/>
    <property type="match status" value="1"/>
</dbReference>
<dbReference type="Proteomes" id="UP000318667">
    <property type="component" value="Unassembled WGS sequence"/>
</dbReference>
<comment type="caution">
    <text evidence="2">The sequence shown here is derived from an EMBL/GenBank/DDBJ whole genome shotgun (WGS) entry which is preliminary data.</text>
</comment>
<dbReference type="AlphaFoldDB" id="A0A562JCE2"/>
<gene>
    <name evidence="2" type="ORF">IQ19_04594</name>
</gene>
<dbReference type="PANTHER" id="PTHR38663">
    <property type="match status" value="1"/>
</dbReference>
<dbReference type="InterPro" id="IPR038732">
    <property type="entry name" value="HpyO/CreE_NAD-binding"/>
</dbReference>
<evidence type="ECO:0000313" key="3">
    <source>
        <dbReference type="Proteomes" id="UP000318667"/>
    </source>
</evidence>
<name>A0A562JCE2_9BACI</name>
<organism evidence="2 3">
    <name type="scientific">Cytobacillus oceanisediminis</name>
    <dbReference type="NCBI Taxonomy" id="665099"/>
    <lineage>
        <taxon>Bacteria</taxon>
        <taxon>Bacillati</taxon>
        <taxon>Bacillota</taxon>
        <taxon>Bacilli</taxon>
        <taxon>Bacillales</taxon>
        <taxon>Bacillaceae</taxon>
        <taxon>Cytobacillus</taxon>
    </lineage>
</organism>
<evidence type="ECO:0000313" key="2">
    <source>
        <dbReference type="EMBL" id="TWH80849.1"/>
    </source>
</evidence>
<reference evidence="2 3" key="1">
    <citation type="journal article" date="2015" name="Stand. Genomic Sci.">
        <title>Genomic Encyclopedia of Bacterial and Archaeal Type Strains, Phase III: the genomes of soil and plant-associated and newly described type strains.</title>
        <authorList>
            <person name="Whitman W.B."/>
            <person name="Woyke T."/>
            <person name="Klenk H.P."/>
            <person name="Zhou Y."/>
            <person name="Lilburn T.G."/>
            <person name="Beck B.J."/>
            <person name="De Vos P."/>
            <person name="Vandamme P."/>
            <person name="Eisen J.A."/>
            <person name="Garrity G."/>
            <person name="Hugenholtz P."/>
            <person name="Kyrpides N.C."/>
        </authorList>
    </citation>
    <scope>NUCLEOTIDE SEQUENCE [LARGE SCALE GENOMIC DNA]</scope>
    <source>
        <strain evidence="2 3">CGMCC 1.10115</strain>
    </source>
</reference>
<dbReference type="PANTHER" id="PTHR38663:SF1">
    <property type="entry name" value="L-ORNITHINE N(5)-MONOOXYGENASE"/>
    <property type="match status" value="1"/>
</dbReference>
<dbReference type="SUPFAM" id="SSF51905">
    <property type="entry name" value="FAD/NAD(P)-binding domain"/>
    <property type="match status" value="1"/>
</dbReference>
<dbReference type="GeneID" id="65405680"/>
<feature type="domain" description="FAD-dependent urate hydroxylase HpyO/Asp monooxygenase CreE-like FAD/NAD(P)-binding" evidence="1">
    <location>
        <begin position="8"/>
        <end position="151"/>
    </location>
</feature>
<keyword evidence="3" id="KW-1185">Reference proteome</keyword>
<sequence>MSVLYKWVVIGGGIHGCTIASCLIKKGKAASEDLLIVDPFEEPMARWKKNTELIGMEYLRSPSVHHIDTDPFSLQKYACTKGELTGSFFGRYKRPSLDLFNEHSDFIMKETCLKKSWHKGRVISIKKVNGLWELKTEKEEILNALNIVFAISVNDQLNIPEWAEQIKEKSNNSILHIYDEELNDLSSLEPPIAIVGGGISAAHLAIKLSVLFPGEITLIKRHPYRVHDFDSDPGWLGPKKQSPYQKLKNYDMRRNMIRKARHKGSLPGDLFRKLKKLENDGKISVEDGTIESVSLDGRQQLNIIVGNQIINVKHILLATGFQPSRPGGKLIDALVQEQNLLCANCGYPIVNKSLQWCPHLYVSGPLAELEIGPIARNIAGARQAAERIIYGL</sequence>
<dbReference type="GO" id="GO:0004497">
    <property type="term" value="F:monooxygenase activity"/>
    <property type="evidence" value="ECO:0007669"/>
    <property type="project" value="UniProtKB-KW"/>
</dbReference>
<dbReference type="Pfam" id="PF13454">
    <property type="entry name" value="NAD_binding_9"/>
    <property type="match status" value="1"/>
</dbReference>
<keyword evidence="2" id="KW-0560">Oxidoreductase</keyword>
<dbReference type="InterPro" id="IPR036188">
    <property type="entry name" value="FAD/NAD-bd_sf"/>
</dbReference>
<evidence type="ECO:0000259" key="1">
    <source>
        <dbReference type="Pfam" id="PF13454"/>
    </source>
</evidence>
<dbReference type="EMBL" id="VLKI01000019">
    <property type="protein sequence ID" value="TWH80849.1"/>
    <property type="molecule type" value="Genomic_DNA"/>
</dbReference>
<dbReference type="PROSITE" id="PS51257">
    <property type="entry name" value="PROKAR_LIPOPROTEIN"/>
    <property type="match status" value="1"/>
</dbReference>
<proteinExistence type="predicted"/>